<evidence type="ECO:0000313" key="1">
    <source>
        <dbReference type="EMBL" id="WXA96976.1"/>
    </source>
</evidence>
<sequence>MHFMHPVNRRILIAVLALGTVGGYSLGFASLRCHNHARRAAFEQHIAQVCVDAARQAN</sequence>
<dbReference type="RefSeq" id="WP_394847593.1">
    <property type="nucleotide sequence ID" value="NZ_CP089982.1"/>
</dbReference>
<evidence type="ECO:0000313" key="2">
    <source>
        <dbReference type="Proteomes" id="UP001379533"/>
    </source>
</evidence>
<name>A0ABZ2KE44_9BACT</name>
<dbReference type="Proteomes" id="UP001379533">
    <property type="component" value="Chromosome"/>
</dbReference>
<dbReference type="EMBL" id="CP089982">
    <property type="protein sequence ID" value="WXA96976.1"/>
    <property type="molecule type" value="Genomic_DNA"/>
</dbReference>
<reference evidence="1 2" key="1">
    <citation type="submission" date="2021-12" db="EMBL/GenBank/DDBJ databases">
        <title>Discovery of the Pendulisporaceae a myxobacterial family with distinct sporulation behavior and unique specialized metabolism.</title>
        <authorList>
            <person name="Garcia R."/>
            <person name="Popoff A."/>
            <person name="Bader C.D."/>
            <person name="Loehr J."/>
            <person name="Walesch S."/>
            <person name="Walt C."/>
            <person name="Boldt J."/>
            <person name="Bunk B."/>
            <person name="Haeckl F.J.F.P.J."/>
            <person name="Gunesch A.P."/>
            <person name="Birkelbach J."/>
            <person name="Nuebel U."/>
            <person name="Pietschmann T."/>
            <person name="Bach T."/>
            <person name="Mueller R."/>
        </authorList>
    </citation>
    <scope>NUCLEOTIDE SEQUENCE [LARGE SCALE GENOMIC DNA]</scope>
    <source>
        <strain evidence="1 2">MSr12523</strain>
    </source>
</reference>
<keyword evidence="2" id="KW-1185">Reference proteome</keyword>
<accession>A0ABZ2KE44</accession>
<organism evidence="1 2">
    <name type="scientific">Pendulispora brunnea</name>
    <dbReference type="NCBI Taxonomy" id="2905690"/>
    <lineage>
        <taxon>Bacteria</taxon>
        <taxon>Pseudomonadati</taxon>
        <taxon>Myxococcota</taxon>
        <taxon>Myxococcia</taxon>
        <taxon>Myxococcales</taxon>
        <taxon>Sorangiineae</taxon>
        <taxon>Pendulisporaceae</taxon>
        <taxon>Pendulispora</taxon>
    </lineage>
</organism>
<protein>
    <submittedName>
        <fullName evidence="1">Uncharacterized protein</fullName>
    </submittedName>
</protein>
<proteinExistence type="predicted"/>
<gene>
    <name evidence="1" type="ORF">LZC95_09020</name>
</gene>